<gene>
    <name evidence="1" type="ORF">PL8927_600047</name>
</gene>
<accession>A0A7Z9BML9</accession>
<keyword evidence="2" id="KW-1185">Reference proteome</keyword>
<dbReference type="AlphaFoldDB" id="A0A7Z9BML9"/>
<protein>
    <submittedName>
        <fullName evidence="1">Uncharacterized protein</fullName>
    </submittedName>
</protein>
<dbReference type="RefSeq" id="WP_083621225.1">
    <property type="nucleotide sequence ID" value="NZ_LR734869.1"/>
</dbReference>
<proteinExistence type="predicted"/>
<reference evidence="1" key="1">
    <citation type="submission" date="2019-10" db="EMBL/GenBank/DDBJ databases">
        <authorList>
            <consortium name="Genoscope - CEA"/>
            <person name="William W."/>
        </authorList>
    </citation>
    <scope>NUCLEOTIDE SEQUENCE [LARGE SCALE GENOMIC DNA]</scope>
    <source>
        <strain evidence="1">BBR_PRJEB10992</strain>
    </source>
</reference>
<name>A0A7Z9BML9_9CYAN</name>
<organism evidence="1 2">
    <name type="scientific">Planktothrix serta PCC 8927</name>
    <dbReference type="NCBI Taxonomy" id="671068"/>
    <lineage>
        <taxon>Bacteria</taxon>
        <taxon>Bacillati</taxon>
        <taxon>Cyanobacteriota</taxon>
        <taxon>Cyanophyceae</taxon>
        <taxon>Oscillatoriophycideae</taxon>
        <taxon>Oscillatoriales</taxon>
        <taxon>Microcoleaceae</taxon>
        <taxon>Planktothrix</taxon>
    </lineage>
</organism>
<evidence type="ECO:0000313" key="1">
    <source>
        <dbReference type="EMBL" id="VXD17651.1"/>
    </source>
</evidence>
<comment type="caution">
    <text evidence="1">The sequence shown here is derived from an EMBL/GenBank/DDBJ whole genome shotgun (WGS) entry which is preliminary data.</text>
</comment>
<dbReference type="Proteomes" id="UP000184550">
    <property type="component" value="Unassembled WGS sequence"/>
</dbReference>
<evidence type="ECO:0000313" key="2">
    <source>
        <dbReference type="Proteomes" id="UP000184550"/>
    </source>
</evidence>
<sequence>MQSIKVKSHIGNDGMLHIPLPEIRDTEVEAIIVYKTVQKPSKRQWSPEFLSTFGAWQGESLERATQEEQPDRDAFL</sequence>
<dbReference type="OrthoDB" id="26670at2"/>
<dbReference type="EMBL" id="CZCU02000136">
    <property type="protein sequence ID" value="VXD17651.1"/>
    <property type="molecule type" value="Genomic_DNA"/>
</dbReference>